<keyword evidence="1" id="KW-0812">Transmembrane</keyword>
<keyword evidence="1" id="KW-0472">Membrane</keyword>
<sequence>MTLCFVLQCEAKVRLVATVLAYFIVYLLNEDVDPNQLLVRNSESAAALTEEIGSTIKIVRVVILLLFCFLPIPSPPGHITGVFPLILCSILMFLNKDQIERENIDLISYVLLVIGLVGGVALVLWLIKTFLVLQIQVSVIPILTGLAFPSLLGADPPPTPSQILRERGFNSPAGVSSILWTFLLTWVTPGLSLSATTSALIGPGAYRIIIANLTSVAIEGWNLGLLFRDGSSTKTPLADLLLRPDRLYQTPILQVSGAGQGYLFLVVFMGLVPAIAMYLCCKTKFEPDPSIIFVIMVLQSFVLAGWSALVLIPLGLGFGLLQVAWMPNYSELRSLCILAPMLVP</sequence>
<feature type="transmembrane region" description="Helical" evidence="1">
    <location>
        <begin position="78"/>
        <end position="94"/>
    </location>
</feature>
<feature type="transmembrane region" description="Helical" evidence="1">
    <location>
        <begin position="106"/>
        <end position="127"/>
    </location>
</feature>
<reference evidence="3" key="1">
    <citation type="submission" date="2019-02" db="EMBL/GenBank/DDBJ databases">
        <title>Draft genome sequence of Dolichospermum planctonicum NIES-80.</title>
        <authorList>
            <person name="Yamaguchi H."/>
            <person name="Suzuki S."/>
            <person name="Kawachi M."/>
        </authorList>
    </citation>
    <scope>NUCLEOTIDE SEQUENCE [LARGE SCALE GENOMIC DNA]</scope>
    <source>
        <strain evidence="3">NIES-80</strain>
    </source>
</reference>
<feature type="transmembrane region" description="Helical" evidence="1">
    <location>
        <begin position="133"/>
        <end position="152"/>
    </location>
</feature>
<dbReference type="Proteomes" id="UP000299367">
    <property type="component" value="Unassembled WGS sequence"/>
</dbReference>
<name>A0A480AF41_9CYAN</name>
<comment type="caution">
    <text evidence="2">The sequence shown here is derived from an EMBL/GenBank/DDBJ whole genome shotgun (WGS) entry which is preliminary data.</text>
</comment>
<evidence type="ECO:0000256" key="1">
    <source>
        <dbReference type="SAM" id="Phobius"/>
    </source>
</evidence>
<feature type="transmembrane region" description="Helical" evidence="1">
    <location>
        <begin position="261"/>
        <end position="280"/>
    </location>
</feature>
<feature type="transmembrane region" description="Helical" evidence="1">
    <location>
        <begin position="173"/>
        <end position="193"/>
    </location>
</feature>
<organism evidence="2 3">
    <name type="scientific">Dolichospermum planctonicum</name>
    <dbReference type="NCBI Taxonomy" id="136072"/>
    <lineage>
        <taxon>Bacteria</taxon>
        <taxon>Bacillati</taxon>
        <taxon>Cyanobacteriota</taxon>
        <taxon>Cyanophyceae</taxon>
        <taxon>Nostocales</taxon>
        <taxon>Aphanizomenonaceae</taxon>
        <taxon>Dolichospermum</taxon>
    </lineage>
</organism>
<gene>
    <name evidence="2" type="ORF">NIES80_34590</name>
</gene>
<dbReference type="EMBL" id="BJCF01000050">
    <property type="protein sequence ID" value="GCL43740.1"/>
    <property type="molecule type" value="Genomic_DNA"/>
</dbReference>
<evidence type="ECO:0000313" key="2">
    <source>
        <dbReference type="EMBL" id="GCL43740.1"/>
    </source>
</evidence>
<protein>
    <submittedName>
        <fullName evidence="2">Uncharacterized protein</fullName>
    </submittedName>
</protein>
<evidence type="ECO:0000313" key="3">
    <source>
        <dbReference type="Proteomes" id="UP000299367"/>
    </source>
</evidence>
<accession>A0A480AF41</accession>
<feature type="transmembrane region" description="Helical" evidence="1">
    <location>
        <begin position="292"/>
        <end position="325"/>
    </location>
</feature>
<keyword evidence="1" id="KW-1133">Transmembrane helix</keyword>
<dbReference type="AlphaFoldDB" id="A0A480AF41"/>
<proteinExistence type="predicted"/>